<evidence type="ECO:0000256" key="8">
    <source>
        <dbReference type="ARBA" id="ARBA00043975"/>
    </source>
</evidence>
<dbReference type="EMBL" id="ADAS02000042">
    <property type="protein sequence ID" value="OAV94214.1"/>
    <property type="molecule type" value="Genomic_DNA"/>
</dbReference>
<feature type="compositionally biased region" description="Polar residues" evidence="9">
    <location>
        <begin position="371"/>
        <end position="383"/>
    </location>
</feature>
<keyword evidence="3" id="KW-0547">Nucleotide-binding</keyword>
<evidence type="ECO:0000256" key="4">
    <source>
        <dbReference type="ARBA" id="ARBA00022840"/>
    </source>
</evidence>
<evidence type="ECO:0000256" key="7">
    <source>
        <dbReference type="ARBA" id="ARBA00023306"/>
    </source>
</evidence>
<feature type="region of interest" description="Disordered" evidence="9">
    <location>
        <begin position="194"/>
        <end position="231"/>
    </location>
</feature>
<feature type="domain" description="AAA+ ATPase" evidence="10">
    <location>
        <begin position="396"/>
        <end position="558"/>
    </location>
</feature>
<dbReference type="OrthoDB" id="2195431at2759"/>
<protein>
    <submittedName>
        <fullName evidence="12">AAA domain-containing protein</fullName>
    </submittedName>
</protein>
<evidence type="ECO:0000256" key="1">
    <source>
        <dbReference type="ARBA" id="ARBA00004123"/>
    </source>
</evidence>
<evidence type="ECO:0000256" key="3">
    <source>
        <dbReference type="ARBA" id="ARBA00022741"/>
    </source>
</evidence>
<dbReference type="GO" id="GO:0003677">
    <property type="term" value="F:DNA binding"/>
    <property type="evidence" value="ECO:0007669"/>
    <property type="project" value="UniProtKB-KW"/>
</dbReference>
<keyword evidence="5" id="KW-0238">DNA-binding</keyword>
<dbReference type="InterPro" id="IPR003959">
    <property type="entry name" value="ATPase_AAA_core"/>
</dbReference>
<dbReference type="STRING" id="630390.A0A180GNV4"/>
<evidence type="ECO:0000313" key="13">
    <source>
        <dbReference type="Proteomes" id="UP000005240"/>
    </source>
</evidence>
<dbReference type="InterPro" id="IPR047854">
    <property type="entry name" value="RFC_lid"/>
</dbReference>
<dbReference type="Pfam" id="PF00004">
    <property type="entry name" value="AAA"/>
    <property type="match status" value="1"/>
</dbReference>
<dbReference type="InterPro" id="IPR003593">
    <property type="entry name" value="AAA+_ATPase"/>
</dbReference>
<reference evidence="11" key="1">
    <citation type="submission" date="2009-11" db="EMBL/GenBank/DDBJ databases">
        <authorList>
            <consortium name="The Broad Institute Genome Sequencing Platform"/>
            <person name="Ward D."/>
            <person name="Feldgarden M."/>
            <person name="Earl A."/>
            <person name="Young S.K."/>
            <person name="Zeng Q."/>
            <person name="Koehrsen M."/>
            <person name="Alvarado L."/>
            <person name="Berlin A."/>
            <person name="Bochicchio J."/>
            <person name="Borenstein D."/>
            <person name="Chapman S.B."/>
            <person name="Chen Z."/>
            <person name="Engels R."/>
            <person name="Freedman E."/>
            <person name="Gellesch M."/>
            <person name="Goldberg J."/>
            <person name="Griggs A."/>
            <person name="Gujja S."/>
            <person name="Heilman E."/>
            <person name="Heiman D."/>
            <person name="Hepburn T."/>
            <person name="Howarth C."/>
            <person name="Jen D."/>
            <person name="Larson L."/>
            <person name="Lewis B."/>
            <person name="Mehta T."/>
            <person name="Park D."/>
            <person name="Pearson M."/>
            <person name="Roberts A."/>
            <person name="Saif S."/>
            <person name="Shea T."/>
            <person name="Shenoy N."/>
            <person name="Sisk P."/>
            <person name="Stolte C."/>
            <person name="Sykes S."/>
            <person name="Thomson T."/>
            <person name="Walk T."/>
            <person name="White J."/>
            <person name="Yandava C."/>
            <person name="Izard J."/>
            <person name="Baranova O.V."/>
            <person name="Blanton J.M."/>
            <person name="Tanner A.C."/>
            <person name="Dewhirst F.E."/>
            <person name="Haas B."/>
            <person name="Nusbaum C."/>
            <person name="Birren B."/>
        </authorList>
    </citation>
    <scope>NUCLEOTIDE SEQUENCE [LARGE SCALE GENOMIC DNA]</scope>
    <source>
        <strain evidence="11">1-1 BBBD Race 1</strain>
    </source>
</reference>
<dbReference type="Gene3D" id="3.40.50.300">
    <property type="entry name" value="P-loop containing nucleotide triphosphate hydrolases"/>
    <property type="match status" value="1"/>
</dbReference>
<dbReference type="PANTHER" id="PTHR46765">
    <property type="entry name" value="P-LOOP CONTAINING NUCLEOSIDE TRIPHOSPHATE HYDROLASES SUPERFAMILY PROTEIN"/>
    <property type="match status" value="1"/>
</dbReference>
<keyword evidence="4" id="KW-0067">ATP-binding</keyword>
<reference evidence="11" key="2">
    <citation type="submission" date="2016-05" db="EMBL/GenBank/DDBJ databases">
        <title>Comparative analysis highlights variable genome content of wheat rusts and divergence of the mating loci.</title>
        <authorList>
            <person name="Cuomo C.A."/>
            <person name="Bakkeren G."/>
            <person name="Szabo L."/>
            <person name="Khalil H."/>
            <person name="Joly D."/>
            <person name="Goldberg J."/>
            <person name="Young S."/>
            <person name="Zeng Q."/>
            <person name="Fellers J."/>
        </authorList>
    </citation>
    <scope>NUCLEOTIDE SEQUENCE [LARGE SCALE GENOMIC DNA]</scope>
    <source>
        <strain evidence="11">1-1 BBBD Race 1</strain>
    </source>
</reference>
<dbReference type="GO" id="GO:0005634">
    <property type="term" value="C:nucleus"/>
    <property type="evidence" value="ECO:0007669"/>
    <property type="project" value="UniProtKB-SubCell"/>
</dbReference>
<dbReference type="VEuPathDB" id="FungiDB:PTTG_27071"/>
<comment type="similarity">
    <text evidence="8">Belongs to the activator 1 small subunits family. CTF18 subfamily.</text>
</comment>
<dbReference type="PANTHER" id="PTHR46765:SF1">
    <property type="entry name" value="P-LOOP CONTAINING NUCLEOSIDE TRIPHOSPHATE HYDROLASES SUPERFAMILY PROTEIN"/>
    <property type="match status" value="1"/>
</dbReference>
<proteinExistence type="inferred from homology"/>
<dbReference type="GO" id="GO:0016887">
    <property type="term" value="F:ATP hydrolysis activity"/>
    <property type="evidence" value="ECO:0007669"/>
    <property type="project" value="InterPro"/>
</dbReference>
<evidence type="ECO:0000259" key="10">
    <source>
        <dbReference type="SMART" id="SM00382"/>
    </source>
</evidence>
<dbReference type="EnsemblFungi" id="PTTG_27071-t43_1">
    <property type="protein sequence ID" value="PTTG_27071-t43_1-p1"/>
    <property type="gene ID" value="PTTG_27071"/>
</dbReference>
<dbReference type="SUPFAM" id="SSF52540">
    <property type="entry name" value="P-loop containing nucleoside triphosphate hydrolases"/>
    <property type="match status" value="1"/>
</dbReference>
<gene>
    <name evidence="11" type="ORF">PTTG_27071</name>
</gene>
<dbReference type="InterPro" id="IPR053016">
    <property type="entry name" value="CTF18-RFC_complex"/>
</dbReference>
<evidence type="ECO:0000256" key="9">
    <source>
        <dbReference type="SAM" id="MobiDB-lite"/>
    </source>
</evidence>
<sequence>MTTLASPVTRTPPPRNGHPENTAASDHPISCDEMMDEAENHQEEDLLEPDPQFGDSHPIPNRTSTERPVPTRTSLPEKRPTDLTDPSQPALVQRIRREAPTFDPPVSFDEMMDEAENYQEEDFLELDSQFGDIRPNRPPSERLVPTRASLPEKRYTDVTGPRIRREAPTFDPPVSIDEMMDEAENYQGEDFLEMDSQFGDSHPNRPTSAQRPIPTLPEERQRDLADPSQPRWIPTTSIVATKLDGTKIRIPRRKKIGSTQVTRGGSKSTEALQKQCLELLDEPIHRMLQAVREEILHKDVLAAASASLPPKVENPNPGPRSLWTDRYRPAKFIDLIGDERTFRSAMSWLKTWDRCVFKKIESKKRKRDRSQPQWGSSAQSNSFAEAAETDPYGRPQEKVLLLAGKPGLGKTTMAEVLATQAGYQVIEINASDDRSSRTVTDQIKSALESRTLDAGAKFGGGLSLKSNRPTCVIIDEIDGAAAGGGGGGAGGNEAGFVKALVKLVTEGSTNVTKVNSKGKSLDQRPLLRPIICICNDLYAPVLRPLRPISRIIRFNNPTPLTIVKRLQTICKSEKLLADLNNLNYLVKLASGDLRSCLNTLQFISTQSTTLTDQIIKSAVEASVKDSGSSIQTVLSHLFKIPVRKSASKKDPSGSKDVYLTELIRDISACGQNDRVVQGCFESYLTMKQPTDLWRTYERLHDWLEFYDRLETKIWKDQEYQLSSYVPYSIAIWRELMGNVTNKAPDYPKVEYEHFLKRSINEETLSTFNANLPPVVKASFKSREVVCELLPFLIRILSVDLRPVNSKLIKKEEKEVLSRLVSIMIELGLRFVQDKGEDGQLSYTLEPLNNFAAFALGGPRVSR</sequence>
<comment type="subcellular location">
    <subcellularLocation>
        <location evidence="1">Nucleus</location>
    </subcellularLocation>
</comment>
<evidence type="ECO:0000313" key="12">
    <source>
        <dbReference type="EnsemblFungi" id="PTTG_27071-t43_1-p1"/>
    </source>
</evidence>
<keyword evidence="7" id="KW-0131">Cell cycle</keyword>
<dbReference type="GO" id="GO:0005524">
    <property type="term" value="F:ATP binding"/>
    <property type="evidence" value="ECO:0007669"/>
    <property type="project" value="UniProtKB-KW"/>
</dbReference>
<dbReference type="Gene3D" id="1.10.8.60">
    <property type="match status" value="1"/>
</dbReference>
<name>A0A180GNV4_PUCT1</name>
<dbReference type="CDD" id="cd00009">
    <property type="entry name" value="AAA"/>
    <property type="match status" value="1"/>
</dbReference>
<dbReference type="GO" id="GO:0006260">
    <property type="term" value="P:DNA replication"/>
    <property type="evidence" value="ECO:0007669"/>
    <property type="project" value="UniProtKB-KW"/>
</dbReference>
<accession>A0A180GNV4</accession>
<evidence type="ECO:0000256" key="2">
    <source>
        <dbReference type="ARBA" id="ARBA00022705"/>
    </source>
</evidence>
<evidence type="ECO:0000313" key="11">
    <source>
        <dbReference type="EMBL" id="OAV94214.1"/>
    </source>
</evidence>
<keyword evidence="6" id="KW-0539">Nucleus</keyword>
<evidence type="ECO:0000256" key="6">
    <source>
        <dbReference type="ARBA" id="ARBA00023242"/>
    </source>
</evidence>
<dbReference type="SMART" id="SM00382">
    <property type="entry name" value="AAA"/>
    <property type="match status" value="1"/>
</dbReference>
<keyword evidence="13" id="KW-1185">Reference proteome</keyword>
<dbReference type="AlphaFoldDB" id="A0A180GNV4"/>
<organism evidence="11">
    <name type="scientific">Puccinia triticina (isolate 1-1 / race 1 (BBBD))</name>
    <name type="common">Brown leaf rust fungus</name>
    <dbReference type="NCBI Taxonomy" id="630390"/>
    <lineage>
        <taxon>Eukaryota</taxon>
        <taxon>Fungi</taxon>
        <taxon>Dikarya</taxon>
        <taxon>Basidiomycota</taxon>
        <taxon>Pucciniomycotina</taxon>
        <taxon>Pucciniomycetes</taxon>
        <taxon>Pucciniales</taxon>
        <taxon>Pucciniaceae</taxon>
        <taxon>Puccinia</taxon>
    </lineage>
</organism>
<evidence type="ECO:0000256" key="5">
    <source>
        <dbReference type="ARBA" id="ARBA00023125"/>
    </source>
</evidence>
<reference evidence="12" key="4">
    <citation type="submission" date="2025-05" db="UniProtKB">
        <authorList>
            <consortium name="EnsemblFungi"/>
        </authorList>
    </citation>
    <scope>IDENTIFICATION</scope>
    <source>
        <strain evidence="12">isolate 1-1 / race 1 (BBBD)</strain>
    </source>
</reference>
<dbReference type="Proteomes" id="UP000005240">
    <property type="component" value="Unassembled WGS sequence"/>
</dbReference>
<feature type="region of interest" description="Disordered" evidence="9">
    <location>
        <begin position="364"/>
        <end position="391"/>
    </location>
</feature>
<feature type="region of interest" description="Disordered" evidence="9">
    <location>
        <begin position="1"/>
        <end position="108"/>
    </location>
</feature>
<dbReference type="InterPro" id="IPR027417">
    <property type="entry name" value="P-loop_NTPase"/>
</dbReference>
<keyword evidence="2" id="KW-0235">DNA replication</keyword>
<dbReference type="CDD" id="cd18140">
    <property type="entry name" value="HLD_clamp_RFC"/>
    <property type="match status" value="1"/>
</dbReference>
<reference evidence="12 13" key="3">
    <citation type="journal article" date="2017" name="G3 (Bethesda)">
        <title>Comparative analysis highlights variable genome content of wheat rusts and divergence of the mating loci.</title>
        <authorList>
            <person name="Cuomo C.A."/>
            <person name="Bakkeren G."/>
            <person name="Khalil H.B."/>
            <person name="Panwar V."/>
            <person name="Joly D."/>
            <person name="Linning R."/>
            <person name="Sakthikumar S."/>
            <person name="Song X."/>
            <person name="Adiconis X."/>
            <person name="Fan L."/>
            <person name="Goldberg J.M."/>
            <person name="Levin J.Z."/>
            <person name="Young S."/>
            <person name="Zeng Q."/>
            <person name="Anikster Y."/>
            <person name="Bruce M."/>
            <person name="Wang M."/>
            <person name="Yin C."/>
            <person name="McCallum B."/>
            <person name="Szabo L.J."/>
            <person name="Hulbert S."/>
            <person name="Chen X."/>
            <person name="Fellers J.P."/>
        </authorList>
    </citation>
    <scope>NUCLEOTIDE SEQUENCE</scope>
    <source>
        <strain evidence="13">Isolate 1-1 / race 1 (BBBD)</strain>
        <strain evidence="12">isolate 1-1 / race 1 (BBBD)</strain>
    </source>
</reference>